<protein>
    <recommendedName>
        <fullName evidence="9">Cyclin-dependent kinase 8</fullName>
        <ecNumber evidence="3">2.7.11.22</ecNumber>
        <ecNumber evidence="2">2.7.11.23</ecNumber>
    </recommendedName>
</protein>
<keyword evidence="16" id="KW-1185">Reference proteome</keyword>
<evidence type="ECO:0000256" key="6">
    <source>
        <dbReference type="ARBA" id="ARBA00022741"/>
    </source>
</evidence>
<evidence type="ECO:0000256" key="5">
    <source>
        <dbReference type="ARBA" id="ARBA00022679"/>
    </source>
</evidence>
<accession>S7W819</accession>
<evidence type="ECO:0000256" key="9">
    <source>
        <dbReference type="ARBA" id="ARBA00041823"/>
    </source>
</evidence>
<keyword evidence="5" id="KW-0808">Transferase</keyword>
<evidence type="ECO:0000256" key="13">
    <source>
        <dbReference type="SAM" id="MobiDB-lite"/>
    </source>
</evidence>
<dbReference type="Proteomes" id="UP000014978">
    <property type="component" value="Unassembled WGS sequence"/>
</dbReference>
<keyword evidence="8" id="KW-0067">ATP-binding</keyword>
<evidence type="ECO:0000256" key="10">
    <source>
        <dbReference type="ARBA" id="ARBA00047811"/>
    </source>
</evidence>
<dbReference type="PANTHER" id="PTHR24056:SF495">
    <property type="entry name" value="CYCLIN-DEPENDENT KINASE 8-RELATED"/>
    <property type="match status" value="1"/>
</dbReference>
<proteinExistence type="inferred from homology"/>
<dbReference type="GO" id="GO:0016592">
    <property type="term" value="C:mediator complex"/>
    <property type="evidence" value="ECO:0007669"/>
    <property type="project" value="TreeGrafter"/>
</dbReference>
<comment type="catalytic activity">
    <reaction evidence="12">
        <text>[DNA-directed RNA polymerase] + ATP = phospho-[DNA-directed RNA polymerase] + ADP + H(+)</text>
        <dbReference type="Rhea" id="RHEA:10216"/>
        <dbReference type="Rhea" id="RHEA-COMP:11321"/>
        <dbReference type="Rhea" id="RHEA-COMP:11322"/>
        <dbReference type="ChEBI" id="CHEBI:15378"/>
        <dbReference type="ChEBI" id="CHEBI:30616"/>
        <dbReference type="ChEBI" id="CHEBI:43176"/>
        <dbReference type="ChEBI" id="CHEBI:68546"/>
        <dbReference type="ChEBI" id="CHEBI:456216"/>
        <dbReference type="EC" id="2.7.11.23"/>
    </reaction>
</comment>
<gene>
    <name evidence="15" type="ORF">SLOPH_2655</name>
</gene>
<dbReference type="SMART" id="SM00220">
    <property type="entry name" value="S_TKc"/>
    <property type="match status" value="1"/>
</dbReference>
<dbReference type="Pfam" id="PF00069">
    <property type="entry name" value="Pkinase"/>
    <property type="match status" value="2"/>
</dbReference>
<dbReference type="EC" id="2.7.11.22" evidence="3"/>
<keyword evidence="6" id="KW-0547">Nucleotide-binding</keyword>
<dbReference type="EC" id="2.7.11.23" evidence="2"/>
<dbReference type="HOGENOM" id="CLU_1113655_0_0_1"/>
<dbReference type="PANTHER" id="PTHR24056">
    <property type="entry name" value="CELL DIVISION PROTEIN KINASE"/>
    <property type="match status" value="1"/>
</dbReference>
<dbReference type="InterPro" id="IPR011009">
    <property type="entry name" value="Kinase-like_dom_sf"/>
</dbReference>
<feature type="compositionally biased region" description="Low complexity" evidence="13">
    <location>
        <begin position="107"/>
        <end position="127"/>
    </location>
</feature>
<evidence type="ECO:0000313" key="15">
    <source>
        <dbReference type="EMBL" id="EPR77872.1"/>
    </source>
</evidence>
<evidence type="ECO:0000259" key="14">
    <source>
        <dbReference type="PROSITE" id="PS50011"/>
    </source>
</evidence>
<evidence type="ECO:0000256" key="11">
    <source>
        <dbReference type="ARBA" id="ARBA00048367"/>
    </source>
</evidence>
<dbReference type="GO" id="GO:0005524">
    <property type="term" value="F:ATP binding"/>
    <property type="evidence" value="ECO:0007669"/>
    <property type="project" value="UniProtKB-KW"/>
</dbReference>
<keyword evidence="7 15" id="KW-0418">Kinase</keyword>
<evidence type="ECO:0000313" key="16">
    <source>
        <dbReference type="Proteomes" id="UP000014978"/>
    </source>
</evidence>
<name>S7W819_SPRLO</name>
<feature type="region of interest" description="Disordered" evidence="13">
    <location>
        <begin position="75"/>
        <end position="127"/>
    </location>
</feature>
<dbReference type="InterPro" id="IPR008271">
    <property type="entry name" value="Ser/Thr_kinase_AS"/>
</dbReference>
<comment type="caution">
    <text evidence="15">The sequence shown here is derived from an EMBL/GenBank/DDBJ whole genome shotgun (WGS) entry which is preliminary data.</text>
</comment>
<dbReference type="OrthoDB" id="2195230at2759"/>
<organism evidence="15 16">
    <name type="scientific">Spraguea lophii (strain 42_110)</name>
    <name type="common">Microsporidian parasite</name>
    <dbReference type="NCBI Taxonomy" id="1358809"/>
    <lineage>
        <taxon>Eukaryota</taxon>
        <taxon>Fungi</taxon>
        <taxon>Fungi incertae sedis</taxon>
        <taxon>Microsporidia</taxon>
        <taxon>Spragueidae</taxon>
        <taxon>Spraguea</taxon>
    </lineage>
</organism>
<evidence type="ECO:0000256" key="2">
    <source>
        <dbReference type="ARBA" id="ARBA00012409"/>
    </source>
</evidence>
<evidence type="ECO:0000256" key="8">
    <source>
        <dbReference type="ARBA" id="ARBA00022840"/>
    </source>
</evidence>
<dbReference type="SUPFAM" id="SSF56112">
    <property type="entry name" value="Protein kinase-like (PK-like)"/>
    <property type="match status" value="1"/>
</dbReference>
<feature type="non-terminal residue" evidence="15">
    <location>
        <position position="1"/>
    </location>
</feature>
<dbReference type="GO" id="GO:0008353">
    <property type="term" value="F:RNA polymerase II CTD heptapeptide repeat kinase activity"/>
    <property type="evidence" value="ECO:0007669"/>
    <property type="project" value="UniProtKB-EC"/>
</dbReference>
<dbReference type="PROSITE" id="PS00108">
    <property type="entry name" value="PROTEIN_KINASE_ST"/>
    <property type="match status" value="1"/>
</dbReference>
<dbReference type="InParanoid" id="S7W819"/>
<evidence type="ECO:0000256" key="12">
    <source>
        <dbReference type="ARBA" id="ARBA00049280"/>
    </source>
</evidence>
<evidence type="ECO:0000256" key="1">
    <source>
        <dbReference type="ARBA" id="ARBA00006485"/>
    </source>
</evidence>
<comment type="catalytic activity">
    <reaction evidence="10">
        <text>L-threonyl-[protein] + ATP = O-phospho-L-threonyl-[protein] + ADP + H(+)</text>
        <dbReference type="Rhea" id="RHEA:46608"/>
        <dbReference type="Rhea" id="RHEA-COMP:11060"/>
        <dbReference type="Rhea" id="RHEA-COMP:11605"/>
        <dbReference type="ChEBI" id="CHEBI:15378"/>
        <dbReference type="ChEBI" id="CHEBI:30013"/>
        <dbReference type="ChEBI" id="CHEBI:30616"/>
        <dbReference type="ChEBI" id="CHEBI:61977"/>
        <dbReference type="ChEBI" id="CHEBI:456216"/>
        <dbReference type="EC" id="2.7.11.22"/>
    </reaction>
</comment>
<dbReference type="STRING" id="1358809.S7W819"/>
<dbReference type="AlphaFoldDB" id="S7W819"/>
<feature type="non-terminal residue" evidence="15">
    <location>
        <position position="250"/>
    </location>
</feature>
<evidence type="ECO:0000256" key="7">
    <source>
        <dbReference type="ARBA" id="ARBA00022777"/>
    </source>
</evidence>
<keyword evidence="4" id="KW-0723">Serine/threonine-protein kinase</keyword>
<sequence>TANNTNNHTNIKNNINISSVYKNIFYQIIKGLQYLHSKNIIHRDIKPSNILIKNGVVKIADFGLSRIIYNNDSDSNRCDDGNSKDGSKGLSGVGNSKDGSRGINDGNNHTTNNHITTNNHTNNHITNHNNHTNNHININININKLSPLVVTLWYRAPEVLLSNNYNYPIDIWSIGCILYELKYLEVLFKSKTEIEQIKNIFNIIKYNKYDYRCDGGDDYRCDYNGNGDNDSIRDNNNDYNDEDIKYKGKI</sequence>
<comment type="similarity">
    <text evidence="1">Belongs to the protein kinase superfamily. CMGC Ser/Thr protein kinase family. CDC2/CDKX subfamily.</text>
</comment>
<dbReference type="VEuPathDB" id="MicrosporidiaDB:SLOPH_2655"/>
<reference evidence="16" key="1">
    <citation type="journal article" date="2013" name="PLoS Genet.">
        <title>The genome of Spraguea lophii and the basis of host-microsporidian interactions.</title>
        <authorList>
            <person name="Campbell S.E."/>
            <person name="Williams T.A."/>
            <person name="Yousuf A."/>
            <person name="Soanes D.M."/>
            <person name="Paszkiewicz K.H."/>
            <person name="Williams B.A.P."/>
        </authorList>
    </citation>
    <scope>NUCLEOTIDE SEQUENCE [LARGE SCALE GENOMIC DNA]</scope>
    <source>
        <strain evidence="16">42_110</strain>
    </source>
</reference>
<comment type="catalytic activity">
    <reaction evidence="11">
        <text>L-seryl-[protein] + ATP = O-phospho-L-seryl-[protein] + ADP + H(+)</text>
        <dbReference type="Rhea" id="RHEA:17989"/>
        <dbReference type="Rhea" id="RHEA-COMP:9863"/>
        <dbReference type="Rhea" id="RHEA-COMP:11604"/>
        <dbReference type="ChEBI" id="CHEBI:15378"/>
        <dbReference type="ChEBI" id="CHEBI:29999"/>
        <dbReference type="ChEBI" id="CHEBI:30616"/>
        <dbReference type="ChEBI" id="CHEBI:83421"/>
        <dbReference type="ChEBI" id="CHEBI:456216"/>
        <dbReference type="EC" id="2.7.11.22"/>
    </reaction>
</comment>
<feature type="compositionally biased region" description="Basic and acidic residues" evidence="13">
    <location>
        <begin position="75"/>
        <end position="87"/>
    </location>
</feature>
<feature type="domain" description="Protein kinase" evidence="14">
    <location>
        <begin position="1"/>
        <end position="250"/>
    </location>
</feature>
<evidence type="ECO:0000256" key="4">
    <source>
        <dbReference type="ARBA" id="ARBA00022527"/>
    </source>
</evidence>
<dbReference type="GO" id="GO:0004693">
    <property type="term" value="F:cyclin-dependent protein serine/threonine kinase activity"/>
    <property type="evidence" value="ECO:0007669"/>
    <property type="project" value="UniProtKB-EC"/>
</dbReference>
<dbReference type="InterPro" id="IPR050108">
    <property type="entry name" value="CDK"/>
</dbReference>
<evidence type="ECO:0000256" key="3">
    <source>
        <dbReference type="ARBA" id="ARBA00012425"/>
    </source>
</evidence>
<dbReference type="PROSITE" id="PS50011">
    <property type="entry name" value="PROTEIN_KINASE_DOM"/>
    <property type="match status" value="1"/>
</dbReference>
<dbReference type="InterPro" id="IPR000719">
    <property type="entry name" value="Prot_kinase_dom"/>
</dbReference>
<dbReference type="Gene3D" id="1.10.510.10">
    <property type="entry name" value="Transferase(Phosphotransferase) domain 1"/>
    <property type="match status" value="2"/>
</dbReference>
<dbReference type="EMBL" id="ATCN01001189">
    <property type="protein sequence ID" value="EPR77872.1"/>
    <property type="molecule type" value="Genomic_DNA"/>
</dbReference>